<evidence type="ECO:0008006" key="4">
    <source>
        <dbReference type="Google" id="ProtNLM"/>
    </source>
</evidence>
<reference evidence="2 3" key="1">
    <citation type="submission" date="2024-09" db="EMBL/GenBank/DDBJ databases">
        <title>Rethinking Asexuality: The Enigmatic Case of Functional Sexual Genes in Lepraria (Stereocaulaceae).</title>
        <authorList>
            <person name="Doellman M."/>
            <person name="Sun Y."/>
            <person name="Barcenas-Pena A."/>
            <person name="Lumbsch H.T."/>
            <person name="Grewe F."/>
        </authorList>
    </citation>
    <scope>NUCLEOTIDE SEQUENCE [LARGE SCALE GENOMIC DNA]</scope>
    <source>
        <strain evidence="2 3">Grewe 0041</strain>
    </source>
</reference>
<dbReference type="Gene3D" id="3.90.550.10">
    <property type="entry name" value="Spore Coat Polysaccharide Biosynthesis Protein SpsA, Chain A"/>
    <property type="match status" value="1"/>
</dbReference>
<dbReference type="Pfam" id="PF01501">
    <property type="entry name" value="Glyco_transf_8"/>
    <property type="match status" value="1"/>
</dbReference>
<dbReference type="EMBL" id="JBHFEH010000098">
    <property type="protein sequence ID" value="KAL2047517.1"/>
    <property type="molecule type" value="Genomic_DNA"/>
</dbReference>
<dbReference type="InterPro" id="IPR050587">
    <property type="entry name" value="GNT1/Glycosyltrans_8"/>
</dbReference>
<keyword evidence="1" id="KW-0472">Membrane</keyword>
<keyword evidence="1" id="KW-1133">Transmembrane helix</keyword>
<feature type="transmembrane region" description="Helical" evidence="1">
    <location>
        <begin position="18"/>
        <end position="36"/>
    </location>
</feature>
<dbReference type="PANTHER" id="PTHR11183">
    <property type="entry name" value="GLYCOGENIN SUBFAMILY MEMBER"/>
    <property type="match status" value="1"/>
</dbReference>
<sequence>MPAWQGTPKSGLNKRTQAVLLFAILAGISILTFSPYRPHLRLPNSSTYTQASSLSSKQSPYAYVTLLAPNPKLDNKNVPDDEDEYFVGTRVLAYQLLHAPNTRTNSSIDFVVLATPDIPKSKLDRLRKDGATVKVVEKIYEKWMKPGLVRWRDMLSKLYMWKLVEYEKTLFLDADMLIAKRMDGIFTDSTTVPLKTKPSLAVADEGPFPSSYVFAAQTYFEGRIHKYPIPSGDFFSGGFFLAQPSIEAFNYYRHLASMEGRFDSNGMEQHMLNYAHRKDGPMPWVEVNYIYTTTWPSMNEYEAGARSMHEKWWDQSLELDPKLRRMWYQARDDMEAFHTARDGAERKEKMKETSLT</sequence>
<keyword evidence="3" id="KW-1185">Reference proteome</keyword>
<name>A0ABR4AP44_9LECA</name>
<organism evidence="2 3">
    <name type="scientific">Lepraria finkii</name>
    <dbReference type="NCBI Taxonomy" id="1340010"/>
    <lineage>
        <taxon>Eukaryota</taxon>
        <taxon>Fungi</taxon>
        <taxon>Dikarya</taxon>
        <taxon>Ascomycota</taxon>
        <taxon>Pezizomycotina</taxon>
        <taxon>Lecanoromycetes</taxon>
        <taxon>OSLEUM clade</taxon>
        <taxon>Lecanoromycetidae</taxon>
        <taxon>Lecanorales</taxon>
        <taxon>Lecanorineae</taxon>
        <taxon>Stereocaulaceae</taxon>
        <taxon>Lepraria</taxon>
    </lineage>
</organism>
<protein>
    <recommendedName>
        <fullName evidence="4">Nucleotide-diphospho-sugar transferase</fullName>
    </recommendedName>
</protein>
<keyword evidence="1" id="KW-0812">Transmembrane</keyword>
<dbReference type="InterPro" id="IPR029044">
    <property type="entry name" value="Nucleotide-diphossugar_trans"/>
</dbReference>
<proteinExistence type="predicted"/>
<comment type="caution">
    <text evidence="2">The sequence shown here is derived from an EMBL/GenBank/DDBJ whole genome shotgun (WGS) entry which is preliminary data.</text>
</comment>
<accession>A0ABR4AP44</accession>
<dbReference type="Proteomes" id="UP001590951">
    <property type="component" value="Unassembled WGS sequence"/>
</dbReference>
<dbReference type="InterPro" id="IPR002495">
    <property type="entry name" value="Glyco_trans_8"/>
</dbReference>
<evidence type="ECO:0000256" key="1">
    <source>
        <dbReference type="SAM" id="Phobius"/>
    </source>
</evidence>
<gene>
    <name evidence="2" type="ORF">ABVK25_011446</name>
</gene>
<evidence type="ECO:0000313" key="3">
    <source>
        <dbReference type="Proteomes" id="UP001590951"/>
    </source>
</evidence>
<evidence type="ECO:0000313" key="2">
    <source>
        <dbReference type="EMBL" id="KAL2047517.1"/>
    </source>
</evidence>
<dbReference type="SUPFAM" id="SSF53448">
    <property type="entry name" value="Nucleotide-diphospho-sugar transferases"/>
    <property type="match status" value="1"/>
</dbReference>